<evidence type="ECO:0000256" key="2">
    <source>
        <dbReference type="ARBA" id="ARBA00023157"/>
    </source>
</evidence>
<sequence>VEKQNWGEPCQFDYVYVFVGTGSHVKSHGPYCGNTSPPPVKYNETIQVTFTTDKNVTGKGFRLTFGPDWVQPQLDTVNIGDDDRKLLGFLNMSAPYHLMEDRTITVRKSGQK</sequence>
<name>H2KVU0_CLOSI</name>
<dbReference type="PROSITE" id="PS01180">
    <property type="entry name" value="CUB"/>
    <property type="match status" value="1"/>
</dbReference>
<keyword evidence="6" id="KW-1185">Reference proteome</keyword>
<dbReference type="PANTHER" id="PTHR24251">
    <property type="entry name" value="OVOCHYMASE-RELATED"/>
    <property type="match status" value="1"/>
</dbReference>
<feature type="non-terminal residue" evidence="5">
    <location>
        <position position="1"/>
    </location>
</feature>
<evidence type="ECO:0000259" key="4">
    <source>
        <dbReference type="PROSITE" id="PS01180"/>
    </source>
</evidence>
<evidence type="ECO:0000256" key="3">
    <source>
        <dbReference type="PROSITE-ProRule" id="PRU00059"/>
    </source>
</evidence>
<keyword evidence="1" id="KW-0677">Repeat</keyword>
<evidence type="ECO:0000256" key="1">
    <source>
        <dbReference type="ARBA" id="ARBA00022737"/>
    </source>
</evidence>
<dbReference type="Proteomes" id="UP000008909">
    <property type="component" value="Unassembled WGS sequence"/>
</dbReference>
<dbReference type="CDD" id="cd00041">
    <property type="entry name" value="CUB"/>
    <property type="match status" value="1"/>
</dbReference>
<protein>
    <recommendedName>
        <fullName evidence="4">CUB domain-containing protein</fullName>
    </recommendedName>
</protein>
<feature type="domain" description="CUB" evidence="4">
    <location>
        <begin position="1"/>
        <end position="68"/>
    </location>
</feature>
<dbReference type="InterPro" id="IPR035914">
    <property type="entry name" value="Sperma_CUB_dom_sf"/>
</dbReference>
<dbReference type="InterPro" id="IPR000859">
    <property type="entry name" value="CUB_dom"/>
</dbReference>
<evidence type="ECO:0000313" key="6">
    <source>
        <dbReference type="Proteomes" id="UP000008909"/>
    </source>
</evidence>
<proteinExistence type="predicted"/>
<keyword evidence="2" id="KW-1015">Disulfide bond</keyword>
<dbReference type="PANTHER" id="PTHR24251:SF50">
    <property type="entry name" value="ATTRACTIN-LIKE 1A"/>
    <property type="match status" value="1"/>
</dbReference>
<gene>
    <name evidence="5" type="ORF">CLF_113157</name>
</gene>
<dbReference type="SUPFAM" id="SSF49854">
    <property type="entry name" value="Spermadhesin, CUB domain"/>
    <property type="match status" value="1"/>
</dbReference>
<comment type="caution">
    <text evidence="3">Lacks conserved residue(s) required for the propagation of feature annotation.</text>
</comment>
<evidence type="ECO:0000313" key="5">
    <source>
        <dbReference type="EMBL" id="GAA32389.1"/>
    </source>
</evidence>
<dbReference type="Gene3D" id="2.60.120.290">
    <property type="entry name" value="Spermadhesin, CUB domain"/>
    <property type="match status" value="1"/>
</dbReference>
<accession>H2KVU0</accession>
<organism evidence="5 6">
    <name type="scientific">Clonorchis sinensis</name>
    <name type="common">Chinese liver fluke</name>
    <dbReference type="NCBI Taxonomy" id="79923"/>
    <lineage>
        <taxon>Eukaryota</taxon>
        <taxon>Metazoa</taxon>
        <taxon>Spiralia</taxon>
        <taxon>Lophotrochozoa</taxon>
        <taxon>Platyhelminthes</taxon>
        <taxon>Trematoda</taxon>
        <taxon>Digenea</taxon>
        <taxon>Opisthorchiida</taxon>
        <taxon>Opisthorchiata</taxon>
        <taxon>Opisthorchiidae</taxon>
        <taxon>Clonorchis</taxon>
    </lineage>
</organism>
<dbReference type="AlphaFoldDB" id="H2KVU0"/>
<reference evidence="5" key="1">
    <citation type="journal article" date="2011" name="Genome Biol.">
        <title>The draft genome of the carcinogenic human liver fluke Clonorchis sinensis.</title>
        <authorList>
            <person name="Wang X."/>
            <person name="Chen W."/>
            <person name="Huang Y."/>
            <person name="Sun J."/>
            <person name="Men J."/>
            <person name="Liu H."/>
            <person name="Luo F."/>
            <person name="Guo L."/>
            <person name="Lv X."/>
            <person name="Deng C."/>
            <person name="Zhou C."/>
            <person name="Fan Y."/>
            <person name="Li X."/>
            <person name="Huang L."/>
            <person name="Hu Y."/>
            <person name="Liang C."/>
            <person name="Hu X."/>
            <person name="Xu J."/>
            <person name="Yu X."/>
        </authorList>
    </citation>
    <scope>NUCLEOTIDE SEQUENCE [LARGE SCALE GENOMIC DNA]</scope>
    <source>
        <strain evidence="5">Henan</strain>
    </source>
</reference>
<dbReference type="EMBL" id="DF145013">
    <property type="protein sequence ID" value="GAA32389.1"/>
    <property type="molecule type" value="Genomic_DNA"/>
</dbReference>
<dbReference type="Pfam" id="PF00431">
    <property type="entry name" value="CUB"/>
    <property type="match status" value="1"/>
</dbReference>